<feature type="compositionally biased region" description="Polar residues" evidence="5">
    <location>
        <begin position="2017"/>
        <end position="2031"/>
    </location>
</feature>
<keyword evidence="3" id="KW-0547">Nucleotide-binding</keyword>
<dbReference type="InterPro" id="IPR008395">
    <property type="entry name" value="Agenet-like_dom"/>
</dbReference>
<keyword evidence="9" id="KW-1185">Reference proteome</keyword>
<feature type="region of interest" description="Disordered" evidence="5">
    <location>
        <begin position="1134"/>
        <end position="1161"/>
    </location>
</feature>
<dbReference type="Pfam" id="PF00225">
    <property type="entry name" value="Kinesin"/>
    <property type="match status" value="1"/>
</dbReference>
<dbReference type="InterPro" id="IPR035979">
    <property type="entry name" value="RBD_domain_sf"/>
</dbReference>
<keyword evidence="2 3" id="KW-0505">Motor protein</keyword>
<dbReference type="InterPro" id="IPR036961">
    <property type="entry name" value="Kinesin_motor_dom_sf"/>
</dbReference>
<dbReference type="InterPro" id="IPR014002">
    <property type="entry name" value="Agenet_dom_plant"/>
</dbReference>
<dbReference type="Proteomes" id="UP001491310">
    <property type="component" value="Unassembled WGS sequence"/>
</dbReference>
<feature type="domain" description="Kinesin motor" evidence="7">
    <location>
        <begin position="1552"/>
        <end position="1876"/>
    </location>
</feature>
<feature type="compositionally biased region" description="Low complexity" evidence="5">
    <location>
        <begin position="615"/>
        <end position="625"/>
    </location>
</feature>
<sequence length="2160" mass="237362">MAWAKVNCRVEVQMDPEDAGFAGAWYTAIVIHVDKGRYTVQYDEILTDDGDKDTDTVPLTRLRPVHSINDSMTKSLQERSCGEAVDCWYQDGWWEGYVHVTRDDNVVVFFPSNGDLVDVPLDQSDKPEEDQKRLRTRRKWSHKDRMWYPVERKVFDGGRDERTISQGTVTDQQPESKVSKDKFAEKQRELEAQRAKKKAAALPAVGSDTTSDGSAAEPTFPEPEAEPPQPAGTSSEQPAGKAKLKAKPKEGAAAVATRNGAAEVSSKPRRPPAQPKQQKAAAPGAARTKKEPAAKIGATIVKAEPSEPQGTQKSRVAKKKEQAGAKPKKGAAPAQKDQPHIAEALKIIEEEGWEPLEPVKQESWSEEEITMMYDIESKHANYEDPNFFLQVRMHLALTLLPHRDRDSHRRIRSAHKNQLTDVRMAAKKAKEDAAGGKQEGPSRPLQPAERQQQRQLQQQQQRQQRQAEAAKVAAAQGPEPDTPGLDAYAKIGAGRAARGEVDSLPSTPRRADGKAKVTEIGAKRTQLAPTLAKLERRLSSKPSLGFDGLADEDAPATSAAMTSAPAPGPSDAAMPAPPAPARPAQPPPQPWRPTVPRLRVNQGEGSAAGIPESFAPMPAAAAAAPAERECGRPQNNPDGDVQMTDNLPPHIANGRPPQKARTLGRKRRSRSPDRRDTTPEVLPEFPSIKRPRTEDSGRASNIICLDGIGEVWRSNRELEAALRPFVADFTRVEIALEVVDGHPCHSGWAAVIFPSAQDVAEYLPTMQNLYIRTASNPLPRPLLAHYPTKSEKDFDKHIGYGFVQGIYIAPHFAQPNSIEYQPALEWRRLQRAARVFKRLQREDHTVKLANVMREYLQKTGTEETPSSDQVLPPPPLKMPWLFVKGMGAPALADQQVIRSAFEQWGAREIRVPKDPVTGKTRGIALIRLQDSTQVELLKGDLDEMVYIMAGSPRLLESYMLDTGLPRECSQAVYDAALFQVFKRDDRRIGHPAAAATRDPPPRLVKIDRPRSLEEWYAQRLRNLVERCAEEREGLQALLVGQRDALHTTHTRQYDGEVAKLVDANIINCTPIMKSIRTSIGVRKEYHLLRNVPDRYKYLLQYGNGTVGYAPGALQPGNNNLANNMAVGGNMTVGARSQANNTRNGGKQGRPYHGHRQRRRRRTRHQLLGLRVALPTSSDTALRGALRDGVILCKVLNILRPGIFPKIYELHDTKSTTDEVIRAKENVVNFIDTLQKLEFPTSAIFSCADIESIGLEDRPRVVECLLTLRRIYETEMDDHAKNPRRPFILSPRHSTPDVSGHQPFKLGGRQSTPGAATPELNYQAVQQHYFGGGPGSGPSKPPAQGVAKAQGVTKLMQQCTSMLRERMCDEMRTPQPSAPSRFGGNLGNLGSPDTALEAVGPVLETILSSLTQEYEKRLLKKDHEVKEAQAHAAELLLRLQGAEATLADTSRMLPAPEVQPGMGDEERAELEAMRAREAEWEAHLEAQEQRLREEQEAQWAAAQQREAECDTMRAQWEEMKGQVDHLVAIEEKYRATVEENYRLYNEVQDLKGNIRVFCRVRPLGATGDTSAGCSEVGEEGELAVYNPRGGARKLYKFDKVFGTDSTQEEVYEDTKALIRSVLDGYNVCIFAYGQTGSGKTHTMAGSDFDDGDGRGINFRALDDLFAINEQRRGEAEYSVRVQLLEIYNEQLRDLLDTSRSGKRLDIRNTERSGLNVPDAIQVDVGSREEVLEVMELGARNRAVAETKMNERSSRSHSVLTVIVDGISHVTGQRTHGCLHLIDLAGSERVGKSEATGERLEEAKHINRSLSALGDVMAALAARDAKHVPFRNSKLTQLLQDSLCGQAKAMMFIHIAPEESSFGESVSTLGFGARVSEISLGAAKKNVESGAIFEAKEAARRQEREAERAAREVERHAEEARSAAEEAQVLQQELAAERAARENMERELAQLRAALEAQSHAASAAAAGPSPFASNSTPPLPIHRAAAGSLSLDFSRLRSPSATPSPSDSKVHSRIPSLSPANPRQKATAQALSNLRPAADRDATTMRGSMTHRGSTTPRRESSSGIPRPMSARDYGVPGASGRPPLMRTASAASAQPASTAAQEALSTKRSLSLSRASNVASSRPAPSDSSSRRSTASTSSQSSKSSIGANRRMSSSGGRWV</sequence>
<name>A0ABR2Z6J2_9CHLO</name>
<keyword evidence="3" id="KW-0067">ATP-binding</keyword>
<keyword evidence="4" id="KW-0175">Coiled coil</keyword>
<feature type="compositionally biased region" description="Low complexity" evidence="5">
    <location>
        <begin position="251"/>
        <end position="262"/>
    </location>
</feature>
<evidence type="ECO:0000256" key="3">
    <source>
        <dbReference type="PROSITE-ProRule" id="PRU00283"/>
    </source>
</evidence>
<feature type="compositionally biased region" description="Polar residues" evidence="5">
    <location>
        <begin position="1996"/>
        <end position="2006"/>
    </location>
</feature>
<feature type="region of interest" description="Disordered" evidence="5">
    <location>
        <begin position="1994"/>
        <end position="2160"/>
    </location>
</feature>
<dbReference type="Gene3D" id="1.10.418.10">
    <property type="entry name" value="Calponin-like domain"/>
    <property type="match status" value="1"/>
</dbReference>
<feature type="compositionally biased region" description="Polar residues" evidence="5">
    <location>
        <begin position="2044"/>
        <end position="2055"/>
    </location>
</feature>
<dbReference type="InterPro" id="IPR027417">
    <property type="entry name" value="P-loop_NTPase"/>
</dbReference>
<evidence type="ECO:0000313" key="9">
    <source>
        <dbReference type="Proteomes" id="UP001491310"/>
    </source>
</evidence>
<dbReference type="SUPFAM" id="SSF47576">
    <property type="entry name" value="Calponin-homology domain, CH-domain"/>
    <property type="match status" value="1"/>
</dbReference>
<dbReference type="PROSITE" id="PS50067">
    <property type="entry name" value="KINESIN_MOTOR_2"/>
    <property type="match status" value="1"/>
</dbReference>
<feature type="compositionally biased region" description="Basic and acidic residues" evidence="5">
    <location>
        <begin position="177"/>
        <end position="194"/>
    </location>
</feature>
<feature type="compositionally biased region" description="Polar residues" evidence="5">
    <location>
        <begin position="1134"/>
        <end position="1144"/>
    </location>
</feature>
<feature type="domain" description="Calponin-homology (CH)" evidence="6">
    <location>
        <begin position="1156"/>
        <end position="1272"/>
    </location>
</feature>
<gene>
    <name evidence="8" type="ORF">WJX75_008342</name>
</gene>
<feature type="compositionally biased region" description="Polar residues" evidence="5">
    <location>
        <begin position="2151"/>
        <end position="2160"/>
    </location>
</feature>
<accession>A0ABR2Z6J2</accession>
<comment type="caution">
    <text evidence="8">The sequence shown here is derived from an EMBL/GenBank/DDBJ whole genome shotgun (WGS) entry which is preliminary data.</text>
</comment>
<dbReference type="Pfam" id="PF00307">
    <property type="entry name" value="CH"/>
    <property type="match status" value="1"/>
</dbReference>
<feature type="coiled-coil region" evidence="4">
    <location>
        <begin position="1469"/>
        <end position="1496"/>
    </location>
</feature>
<dbReference type="SUPFAM" id="SSF52540">
    <property type="entry name" value="P-loop containing nucleoside triphosphate hydrolases"/>
    <property type="match status" value="1"/>
</dbReference>
<feature type="compositionally biased region" description="Low complexity" evidence="5">
    <location>
        <begin position="443"/>
        <end position="476"/>
    </location>
</feature>
<dbReference type="PANTHER" id="PTHR47972:SF28">
    <property type="entry name" value="KINESIN-LIKE PROTEIN KLP-3"/>
    <property type="match status" value="1"/>
</dbReference>
<evidence type="ECO:0000256" key="4">
    <source>
        <dbReference type="SAM" id="Coils"/>
    </source>
</evidence>
<dbReference type="EMBL" id="JALJOT010000001">
    <property type="protein sequence ID" value="KAK9918964.1"/>
    <property type="molecule type" value="Genomic_DNA"/>
</dbReference>
<feature type="compositionally biased region" description="Low complexity" evidence="5">
    <location>
        <begin position="2119"/>
        <end position="2145"/>
    </location>
</feature>
<dbReference type="CDD" id="cd20403">
    <property type="entry name" value="Tudor_Agenet_FMRP-like_rpt2"/>
    <property type="match status" value="1"/>
</dbReference>
<feature type="compositionally biased region" description="Pro residues" evidence="5">
    <location>
        <begin position="575"/>
        <end position="593"/>
    </location>
</feature>
<feature type="compositionally biased region" description="Polar residues" evidence="5">
    <location>
        <begin position="164"/>
        <end position="176"/>
    </location>
</feature>
<feature type="region of interest" description="Disordered" evidence="5">
    <location>
        <begin position="158"/>
        <end position="339"/>
    </location>
</feature>
<dbReference type="SMART" id="SM00743">
    <property type="entry name" value="Agenet"/>
    <property type="match status" value="2"/>
</dbReference>
<dbReference type="PROSITE" id="PS50021">
    <property type="entry name" value="CH"/>
    <property type="match status" value="1"/>
</dbReference>
<feature type="region of interest" description="Disordered" evidence="5">
    <location>
        <begin position="1280"/>
        <end position="1315"/>
    </location>
</feature>
<evidence type="ECO:0008006" key="10">
    <source>
        <dbReference type="Google" id="ProtNLM"/>
    </source>
</evidence>
<dbReference type="Gene3D" id="3.40.850.10">
    <property type="entry name" value="Kinesin motor domain"/>
    <property type="match status" value="1"/>
</dbReference>
<dbReference type="Pfam" id="PF05641">
    <property type="entry name" value="Agenet"/>
    <property type="match status" value="1"/>
</dbReference>
<dbReference type="PRINTS" id="PR00380">
    <property type="entry name" value="KINESINHEAVY"/>
</dbReference>
<comment type="similarity">
    <text evidence="1">Belongs to the TRAFAC class myosin-kinesin ATPase superfamily. Kinesin family. KIN-14 subfamily.</text>
</comment>
<evidence type="ECO:0000256" key="5">
    <source>
        <dbReference type="SAM" id="MobiDB-lite"/>
    </source>
</evidence>
<dbReference type="SMART" id="SM00129">
    <property type="entry name" value="KISc"/>
    <property type="match status" value="1"/>
</dbReference>
<dbReference type="SUPFAM" id="SSF54928">
    <property type="entry name" value="RNA-binding domain, RBD"/>
    <property type="match status" value="1"/>
</dbReference>
<feature type="compositionally biased region" description="Polar residues" evidence="5">
    <location>
        <begin position="2104"/>
        <end position="2118"/>
    </location>
</feature>
<dbReference type="PANTHER" id="PTHR47972">
    <property type="entry name" value="KINESIN-LIKE PROTEIN KLP-3"/>
    <property type="match status" value="1"/>
</dbReference>
<dbReference type="InterPro" id="IPR027640">
    <property type="entry name" value="Kinesin-like_fam"/>
</dbReference>
<proteinExistence type="inferred from homology"/>
<feature type="compositionally biased region" description="Low complexity" evidence="5">
    <location>
        <begin position="2087"/>
        <end position="2103"/>
    </location>
</feature>
<evidence type="ECO:0000259" key="7">
    <source>
        <dbReference type="PROSITE" id="PS50067"/>
    </source>
</evidence>
<reference evidence="8 9" key="1">
    <citation type="journal article" date="2024" name="Nat. Commun.">
        <title>Phylogenomics reveals the evolutionary origins of lichenization in chlorophyte algae.</title>
        <authorList>
            <person name="Puginier C."/>
            <person name="Libourel C."/>
            <person name="Otte J."/>
            <person name="Skaloud P."/>
            <person name="Haon M."/>
            <person name="Grisel S."/>
            <person name="Petersen M."/>
            <person name="Berrin J.G."/>
            <person name="Delaux P.M."/>
            <person name="Dal Grande F."/>
            <person name="Keller J."/>
        </authorList>
    </citation>
    <scope>NUCLEOTIDE SEQUENCE [LARGE SCALE GENOMIC DNA]</scope>
    <source>
        <strain evidence="8 9">SAG 216-7</strain>
    </source>
</reference>
<evidence type="ECO:0000256" key="1">
    <source>
        <dbReference type="ARBA" id="ARBA00010899"/>
    </source>
</evidence>
<protein>
    <recommendedName>
        <fullName evidence="10">Kinesin-domain-containing protein</fullName>
    </recommendedName>
</protein>
<evidence type="ECO:0000313" key="8">
    <source>
        <dbReference type="EMBL" id="KAK9918964.1"/>
    </source>
</evidence>
<feature type="binding site" evidence="3">
    <location>
        <begin position="1632"/>
        <end position="1639"/>
    </location>
    <ligand>
        <name>ATP</name>
        <dbReference type="ChEBI" id="CHEBI:30616"/>
    </ligand>
</feature>
<evidence type="ECO:0000259" key="6">
    <source>
        <dbReference type="PROSITE" id="PS50021"/>
    </source>
</evidence>
<dbReference type="InterPro" id="IPR001715">
    <property type="entry name" value="CH_dom"/>
</dbReference>
<dbReference type="InterPro" id="IPR001752">
    <property type="entry name" value="Kinesin_motor_dom"/>
</dbReference>
<dbReference type="CDD" id="cd20405">
    <property type="entry name" value="Tudor_Agenet_AtDUF_rpt1_3"/>
    <property type="match status" value="1"/>
</dbReference>
<dbReference type="InterPro" id="IPR036872">
    <property type="entry name" value="CH_dom_sf"/>
</dbReference>
<feature type="region of interest" description="Disordered" evidence="5">
    <location>
        <begin position="1901"/>
        <end position="1921"/>
    </location>
</feature>
<organism evidence="8 9">
    <name type="scientific">Coccomyxa subellipsoidea</name>
    <dbReference type="NCBI Taxonomy" id="248742"/>
    <lineage>
        <taxon>Eukaryota</taxon>
        <taxon>Viridiplantae</taxon>
        <taxon>Chlorophyta</taxon>
        <taxon>core chlorophytes</taxon>
        <taxon>Trebouxiophyceae</taxon>
        <taxon>Trebouxiophyceae incertae sedis</taxon>
        <taxon>Coccomyxaceae</taxon>
        <taxon>Coccomyxa</taxon>
    </lineage>
</organism>
<feature type="region of interest" description="Disordered" evidence="5">
    <location>
        <begin position="405"/>
        <end position="694"/>
    </location>
</feature>
<feature type="compositionally biased region" description="Low complexity" evidence="5">
    <location>
        <begin position="555"/>
        <end position="574"/>
    </location>
</feature>
<feature type="compositionally biased region" description="Low complexity" evidence="5">
    <location>
        <begin position="275"/>
        <end position="286"/>
    </location>
</feature>
<feature type="compositionally biased region" description="Basic residues" evidence="5">
    <location>
        <begin position="1149"/>
        <end position="1161"/>
    </location>
</feature>
<evidence type="ECO:0000256" key="2">
    <source>
        <dbReference type="ARBA" id="ARBA00023175"/>
    </source>
</evidence>